<dbReference type="STRING" id="1561998.A0A1I7U6M5"/>
<protein>
    <submittedName>
        <fullName evidence="4">Pept_C1 domain-containing protein</fullName>
    </submittedName>
</protein>
<dbReference type="Gene3D" id="3.90.70.10">
    <property type="entry name" value="Cysteine proteinases"/>
    <property type="match status" value="1"/>
</dbReference>
<reference evidence="4" key="1">
    <citation type="submission" date="2016-11" db="UniProtKB">
        <authorList>
            <consortium name="WormBaseParasite"/>
        </authorList>
    </citation>
    <scope>IDENTIFICATION</scope>
</reference>
<dbReference type="GO" id="GO:0006508">
    <property type="term" value="P:proteolysis"/>
    <property type="evidence" value="ECO:0007669"/>
    <property type="project" value="InterPro"/>
</dbReference>
<dbReference type="Proteomes" id="UP000095282">
    <property type="component" value="Unplaced"/>
</dbReference>
<evidence type="ECO:0000259" key="2">
    <source>
        <dbReference type="SMART" id="SM00645"/>
    </source>
</evidence>
<dbReference type="InterPro" id="IPR000668">
    <property type="entry name" value="Peptidase_C1A_C"/>
</dbReference>
<evidence type="ECO:0000256" key="1">
    <source>
        <dbReference type="ARBA" id="ARBA00008455"/>
    </source>
</evidence>
<proteinExistence type="inferred from homology"/>
<dbReference type="InterPro" id="IPR025661">
    <property type="entry name" value="Pept_asp_AS"/>
</dbReference>
<dbReference type="SMART" id="SM00645">
    <property type="entry name" value="Pept_C1"/>
    <property type="match status" value="1"/>
</dbReference>
<dbReference type="PROSITE" id="PS00640">
    <property type="entry name" value="THIOL_PROTEASE_ASN"/>
    <property type="match status" value="1"/>
</dbReference>
<dbReference type="CDD" id="cd02248">
    <property type="entry name" value="Peptidase_C1A"/>
    <property type="match status" value="1"/>
</dbReference>
<dbReference type="InterPro" id="IPR038765">
    <property type="entry name" value="Papain-like_cys_pep_sf"/>
</dbReference>
<accession>A0A1I7U6M5</accession>
<dbReference type="InterPro" id="IPR039417">
    <property type="entry name" value="Peptidase_C1A_papain-like"/>
</dbReference>
<evidence type="ECO:0000313" key="4">
    <source>
        <dbReference type="WBParaSite" id="Csp11.Scaffold629.g15392.t1"/>
    </source>
</evidence>
<dbReference type="PANTHER" id="PTHR12411">
    <property type="entry name" value="CYSTEINE PROTEASE FAMILY C1-RELATED"/>
    <property type="match status" value="1"/>
</dbReference>
<evidence type="ECO:0000313" key="3">
    <source>
        <dbReference type="Proteomes" id="UP000095282"/>
    </source>
</evidence>
<organism evidence="3 4">
    <name type="scientific">Caenorhabditis tropicalis</name>
    <dbReference type="NCBI Taxonomy" id="1561998"/>
    <lineage>
        <taxon>Eukaryota</taxon>
        <taxon>Metazoa</taxon>
        <taxon>Ecdysozoa</taxon>
        <taxon>Nematoda</taxon>
        <taxon>Chromadorea</taxon>
        <taxon>Rhabditida</taxon>
        <taxon>Rhabditina</taxon>
        <taxon>Rhabditomorpha</taxon>
        <taxon>Rhabditoidea</taxon>
        <taxon>Rhabditidae</taxon>
        <taxon>Peloderinae</taxon>
        <taxon>Caenorhabditis</taxon>
    </lineage>
</organism>
<comment type="similarity">
    <text evidence="1">Belongs to the peptidase C1 family.</text>
</comment>
<dbReference type="Pfam" id="PF00112">
    <property type="entry name" value="Peptidase_C1"/>
    <property type="match status" value="2"/>
</dbReference>
<dbReference type="GO" id="GO:0008234">
    <property type="term" value="F:cysteine-type peptidase activity"/>
    <property type="evidence" value="ECO:0007669"/>
    <property type="project" value="InterPro"/>
</dbReference>
<feature type="domain" description="Peptidase C1A papain C-terminal" evidence="2">
    <location>
        <begin position="75"/>
        <end position="284"/>
    </location>
</feature>
<sequence length="285" mass="32196">MFNFLFPKKKLFTYVIFSFLLKLNKEYEGLNVKFGINQYSDISDSKFSESITNIEKKSNRYGSEKRKFKKPIGSLPSFIDWRTRKNTVGEVRNQGLNGCGWAYAAAGVVQSAYSFKTFDLIQPSEDEICNISSTKSLESGLEWMKTFGVPLENSKEKISICEITEISIDSATDLQRAVVQNGPVTVTFKVGTALRHYKSGVFNISDCENIGTFVSSSLANFQRMETLQIGWHASVLIGYGKEYGLEHWIVKNSWGKTFGDRGYFKFARGVNLCYFEANSAFSVQV</sequence>
<dbReference type="WBParaSite" id="Csp11.Scaffold629.g15392.t1">
    <property type="protein sequence ID" value="Csp11.Scaffold629.g15392.t1"/>
    <property type="gene ID" value="Csp11.Scaffold629.g15392"/>
</dbReference>
<dbReference type="SUPFAM" id="SSF54001">
    <property type="entry name" value="Cysteine proteinases"/>
    <property type="match status" value="1"/>
</dbReference>
<dbReference type="InterPro" id="IPR013128">
    <property type="entry name" value="Peptidase_C1A"/>
</dbReference>
<dbReference type="AlphaFoldDB" id="A0A1I7U6M5"/>
<name>A0A1I7U6M5_9PELO</name>
<dbReference type="eggNOG" id="KOG1543">
    <property type="taxonomic scope" value="Eukaryota"/>
</dbReference>
<keyword evidence="3" id="KW-1185">Reference proteome</keyword>